<dbReference type="AlphaFoldDB" id="A0AAW9R9H4"/>
<accession>A0AAW9R9H4</accession>
<dbReference type="PROSITE" id="PS50110">
    <property type="entry name" value="RESPONSE_REGULATORY"/>
    <property type="match status" value="2"/>
</dbReference>
<dbReference type="SMART" id="SM00448">
    <property type="entry name" value="REC"/>
    <property type="match status" value="2"/>
</dbReference>
<dbReference type="RefSeq" id="WP_337336062.1">
    <property type="nucleotide sequence ID" value="NZ_JBBDHC010000018.1"/>
</dbReference>
<dbReference type="EMBL" id="JBBDHC010000018">
    <property type="protein sequence ID" value="MEJ1250361.1"/>
    <property type="molecule type" value="Genomic_DNA"/>
</dbReference>
<dbReference type="Proteomes" id="UP001364472">
    <property type="component" value="Unassembled WGS sequence"/>
</dbReference>
<name>A0AAW9R9H4_9GAMM</name>
<feature type="modified residue" description="4-aspartylphosphate" evidence="2">
    <location>
        <position position="198"/>
    </location>
</feature>
<evidence type="ECO:0000256" key="1">
    <source>
        <dbReference type="ARBA" id="ARBA00022553"/>
    </source>
</evidence>
<dbReference type="InterPro" id="IPR011006">
    <property type="entry name" value="CheY-like_superfamily"/>
</dbReference>
<dbReference type="InterPro" id="IPR001789">
    <property type="entry name" value="Sig_transdc_resp-reg_receiver"/>
</dbReference>
<feature type="domain" description="Response regulatory" evidence="3">
    <location>
        <begin position="15"/>
        <end position="133"/>
    </location>
</feature>
<dbReference type="InterPro" id="IPR050595">
    <property type="entry name" value="Bact_response_regulator"/>
</dbReference>
<dbReference type="GO" id="GO:0000160">
    <property type="term" value="P:phosphorelay signal transduction system"/>
    <property type="evidence" value="ECO:0007669"/>
    <property type="project" value="InterPro"/>
</dbReference>
<keyword evidence="5" id="KW-1185">Reference proteome</keyword>
<keyword evidence="1 2" id="KW-0597">Phosphoprotein</keyword>
<evidence type="ECO:0000259" key="3">
    <source>
        <dbReference type="PROSITE" id="PS50110"/>
    </source>
</evidence>
<evidence type="ECO:0000313" key="5">
    <source>
        <dbReference type="Proteomes" id="UP001364472"/>
    </source>
</evidence>
<sequence length="285" mass="31038">MRSSITRHITSDTPRILIVDGSRVARKLIEQVLVKDVPGVTVISCETAAEAKAAVQEGVVDLVTTALRLPDMDGLDLAHHIREHAPQAYIPIIVVSGDAQERLVNRSFGDDVTDYFDKGLGFSALSAFIQGYVRPEPETGGEVLYVEDSRVVAVATRRMMEKHGLTVTHVISVEDALAHLETARAQGRIPGPDVILTDVYLKGGMTGSDLLEHVRGAQYRYGKGQLPILVMTGDDNPANQSALLRAGANDLVQKPIEERLLITKLIFQLRVGRLMRERMAAAAAT</sequence>
<proteinExistence type="predicted"/>
<dbReference type="PANTHER" id="PTHR44591:SF21">
    <property type="entry name" value="TWO-COMPONENT RESPONSE REGULATOR"/>
    <property type="match status" value="1"/>
</dbReference>
<feature type="domain" description="Response regulatory" evidence="3">
    <location>
        <begin position="142"/>
        <end position="269"/>
    </location>
</feature>
<dbReference type="CDD" id="cd00156">
    <property type="entry name" value="REC"/>
    <property type="match status" value="2"/>
</dbReference>
<dbReference type="Pfam" id="PF00072">
    <property type="entry name" value="Response_reg"/>
    <property type="match status" value="2"/>
</dbReference>
<reference evidence="4 5" key="1">
    <citation type="journal article" date="2016" name="Antonie Van Leeuwenhoek">
        <title>Denitratimonas tolerans gen. nov., sp. nov., a denitrifying bacterium isolated from a bioreactor for tannery wastewater treatment.</title>
        <authorList>
            <person name="Han S.I."/>
            <person name="Kim J.O."/>
            <person name="Lee Y.R."/>
            <person name="Ekpeghere K.I."/>
            <person name="Koh S.C."/>
            <person name="Whang K.S."/>
        </authorList>
    </citation>
    <scope>NUCLEOTIDE SEQUENCE [LARGE SCALE GENOMIC DNA]</scope>
    <source>
        <strain evidence="4 5">KACC 17565</strain>
    </source>
</reference>
<evidence type="ECO:0000256" key="2">
    <source>
        <dbReference type="PROSITE-ProRule" id="PRU00169"/>
    </source>
</evidence>
<evidence type="ECO:0000313" key="4">
    <source>
        <dbReference type="EMBL" id="MEJ1250361.1"/>
    </source>
</evidence>
<protein>
    <submittedName>
        <fullName evidence="4">Response regulator</fullName>
    </submittedName>
</protein>
<organism evidence="4 5">
    <name type="scientific">Denitratimonas tolerans</name>
    <dbReference type="NCBI Taxonomy" id="1338420"/>
    <lineage>
        <taxon>Bacteria</taxon>
        <taxon>Pseudomonadati</taxon>
        <taxon>Pseudomonadota</taxon>
        <taxon>Gammaproteobacteria</taxon>
        <taxon>Lysobacterales</taxon>
        <taxon>Lysobacteraceae</taxon>
        <taxon>Denitratimonas</taxon>
    </lineage>
</organism>
<comment type="caution">
    <text evidence="4">The sequence shown here is derived from an EMBL/GenBank/DDBJ whole genome shotgun (WGS) entry which is preliminary data.</text>
</comment>
<comment type="caution">
    <text evidence="2">Lacks conserved residue(s) required for the propagation of feature annotation.</text>
</comment>
<gene>
    <name evidence="4" type="ORF">WB794_11825</name>
</gene>
<dbReference type="SUPFAM" id="SSF52172">
    <property type="entry name" value="CheY-like"/>
    <property type="match status" value="2"/>
</dbReference>
<dbReference type="Gene3D" id="3.40.50.2300">
    <property type="match status" value="2"/>
</dbReference>
<dbReference type="PANTHER" id="PTHR44591">
    <property type="entry name" value="STRESS RESPONSE REGULATOR PROTEIN 1"/>
    <property type="match status" value="1"/>
</dbReference>